<evidence type="ECO:0000256" key="1">
    <source>
        <dbReference type="ARBA" id="ARBA00006484"/>
    </source>
</evidence>
<dbReference type="InterPro" id="IPR036291">
    <property type="entry name" value="NAD(P)-bd_dom_sf"/>
</dbReference>
<reference evidence="2 3" key="1">
    <citation type="submission" date="2014-04" db="EMBL/GenBank/DDBJ databases">
        <authorList>
            <person name="Bishop-Lilly K.A."/>
            <person name="Broomall S.M."/>
            <person name="Chain P.S."/>
            <person name="Chertkov O."/>
            <person name="Coyne S.R."/>
            <person name="Daligault H.E."/>
            <person name="Davenport K.W."/>
            <person name="Erkkila T."/>
            <person name="Frey K.G."/>
            <person name="Gibbons H.S."/>
            <person name="Gu W."/>
            <person name="Jaissle J."/>
            <person name="Johnson S.L."/>
            <person name="Koroleva G.I."/>
            <person name="Ladner J.T."/>
            <person name="Lo C.-C."/>
            <person name="Minogue T.D."/>
            <person name="Munk C."/>
            <person name="Palacios G.F."/>
            <person name="Redden C.L."/>
            <person name="Rosenzweig C.N."/>
            <person name="Scholz M.B."/>
            <person name="Teshima H."/>
            <person name="Xu Y."/>
        </authorList>
    </citation>
    <scope>NUCLEOTIDE SEQUENCE [LARGE SCALE GENOMIC DNA]</scope>
    <source>
        <strain evidence="3">gladioli</strain>
    </source>
</reference>
<comment type="similarity">
    <text evidence="1">Belongs to the short-chain dehydrogenases/reductases (SDR) family.</text>
</comment>
<dbReference type="CDD" id="cd05233">
    <property type="entry name" value="SDR_c"/>
    <property type="match status" value="1"/>
</dbReference>
<dbReference type="PRINTS" id="PR00080">
    <property type="entry name" value="SDRFAMILY"/>
</dbReference>
<dbReference type="SUPFAM" id="SSF51735">
    <property type="entry name" value="NAD(P)-binding Rossmann-fold domains"/>
    <property type="match status" value="1"/>
</dbReference>
<gene>
    <name evidence="2" type="ORF">DM48_3349</name>
</gene>
<sequence>MNEFTGKKLLVVGGTSGIGLETARQVLESGGSVVLTGSRKEKAEAVRAELSQLGPVSVIAADLMTEQGMNAIREEINANHRDISLMVNSAGIFAPKSFIDHEESDYDMYLSLNRATFFITRDVVRNMRATGHHGAIVNVGSIGAQAALGGSPASAYSMAKAGLHAFTRNLAIELADSGIRVNAVSPAIVQTSIYEGFMAKEDIADAMKALESFHPLGRVGRPEDVANTIVFLLSEKTSWVTGAIWDVDAGVMAVRS</sequence>
<dbReference type="Proteomes" id="UP000029590">
    <property type="component" value="Unassembled WGS sequence"/>
</dbReference>
<dbReference type="EMBL" id="JPGG01000015">
    <property type="protein sequence ID" value="KGC18039.1"/>
    <property type="molecule type" value="Genomic_DNA"/>
</dbReference>
<dbReference type="RefSeq" id="WP_036047868.1">
    <property type="nucleotide sequence ID" value="NZ_CADEVY010000012.1"/>
</dbReference>
<evidence type="ECO:0000313" key="3">
    <source>
        <dbReference type="Proteomes" id="UP000029590"/>
    </source>
</evidence>
<dbReference type="PANTHER" id="PTHR42760:SF129">
    <property type="entry name" value="OXIDOREDUCTASE"/>
    <property type="match status" value="1"/>
</dbReference>
<organism evidence="2 3">
    <name type="scientific">Burkholderia gladioli</name>
    <name type="common">Pseudomonas marginata</name>
    <name type="synonym">Phytomonas marginata</name>
    <dbReference type="NCBI Taxonomy" id="28095"/>
    <lineage>
        <taxon>Bacteria</taxon>
        <taxon>Pseudomonadati</taxon>
        <taxon>Pseudomonadota</taxon>
        <taxon>Betaproteobacteria</taxon>
        <taxon>Burkholderiales</taxon>
        <taxon>Burkholderiaceae</taxon>
        <taxon>Burkholderia</taxon>
    </lineage>
</organism>
<accession>A0AAW3FAH4</accession>
<dbReference type="AlphaFoldDB" id="A0AAW3FAH4"/>
<dbReference type="PRINTS" id="PR00081">
    <property type="entry name" value="GDHRDH"/>
</dbReference>
<comment type="caution">
    <text evidence="2">The sequence shown here is derived from an EMBL/GenBank/DDBJ whole genome shotgun (WGS) entry which is preliminary data.</text>
</comment>
<proteinExistence type="inferred from homology"/>
<dbReference type="Gene3D" id="3.40.50.720">
    <property type="entry name" value="NAD(P)-binding Rossmann-like Domain"/>
    <property type="match status" value="1"/>
</dbReference>
<dbReference type="GO" id="GO:0016616">
    <property type="term" value="F:oxidoreductase activity, acting on the CH-OH group of donors, NAD or NADP as acceptor"/>
    <property type="evidence" value="ECO:0007669"/>
    <property type="project" value="TreeGrafter"/>
</dbReference>
<dbReference type="InterPro" id="IPR002347">
    <property type="entry name" value="SDR_fam"/>
</dbReference>
<dbReference type="KEGG" id="bgo:BM43_7516"/>
<dbReference type="PANTHER" id="PTHR42760">
    <property type="entry name" value="SHORT-CHAIN DEHYDROGENASES/REDUCTASES FAMILY MEMBER"/>
    <property type="match status" value="1"/>
</dbReference>
<evidence type="ECO:0000313" key="2">
    <source>
        <dbReference type="EMBL" id="KGC18039.1"/>
    </source>
</evidence>
<dbReference type="Pfam" id="PF13561">
    <property type="entry name" value="adh_short_C2"/>
    <property type="match status" value="1"/>
</dbReference>
<dbReference type="FunFam" id="3.40.50.720:FF:000084">
    <property type="entry name" value="Short-chain dehydrogenase reductase"/>
    <property type="match status" value="1"/>
</dbReference>
<name>A0AAW3FAH4_BURGA</name>
<dbReference type="GO" id="GO:0030497">
    <property type="term" value="P:fatty acid elongation"/>
    <property type="evidence" value="ECO:0007669"/>
    <property type="project" value="TreeGrafter"/>
</dbReference>
<protein>
    <submittedName>
        <fullName evidence="2">Short chain dehydrogenase family protein</fullName>
    </submittedName>
</protein>